<feature type="domain" description="VOC" evidence="1">
    <location>
        <begin position="9"/>
        <end position="124"/>
    </location>
</feature>
<dbReference type="Gene3D" id="3.10.180.10">
    <property type="entry name" value="2,3-Dihydroxybiphenyl 1,2-Dioxygenase, domain 1"/>
    <property type="match status" value="1"/>
</dbReference>
<keyword evidence="3" id="KW-1185">Reference proteome</keyword>
<evidence type="ECO:0000313" key="3">
    <source>
        <dbReference type="Proteomes" id="UP001597079"/>
    </source>
</evidence>
<gene>
    <name evidence="2" type="ORF">ACFSB2_17880</name>
</gene>
<proteinExistence type="predicted"/>
<dbReference type="PANTHER" id="PTHR34109:SF1">
    <property type="entry name" value="VOC DOMAIN-CONTAINING PROTEIN"/>
    <property type="match status" value="1"/>
</dbReference>
<dbReference type="InterPro" id="IPR041581">
    <property type="entry name" value="Glyoxalase_6"/>
</dbReference>
<dbReference type="PANTHER" id="PTHR34109">
    <property type="entry name" value="BNAUNNG04460D PROTEIN-RELATED"/>
    <property type="match status" value="1"/>
</dbReference>
<dbReference type="SUPFAM" id="SSF54593">
    <property type="entry name" value="Glyoxalase/Bleomycin resistance protein/Dihydroxybiphenyl dioxygenase"/>
    <property type="match status" value="1"/>
</dbReference>
<dbReference type="EMBL" id="JBHUCX010000073">
    <property type="protein sequence ID" value="MFD1676565.1"/>
    <property type="molecule type" value="Genomic_DNA"/>
</dbReference>
<evidence type="ECO:0000313" key="2">
    <source>
        <dbReference type="EMBL" id="MFD1676565.1"/>
    </source>
</evidence>
<reference evidence="3" key="1">
    <citation type="journal article" date="2019" name="Int. J. Syst. Evol. Microbiol.">
        <title>The Global Catalogue of Microorganisms (GCM) 10K type strain sequencing project: providing services to taxonomists for standard genome sequencing and annotation.</title>
        <authorList>
            <consortium name="The Broad Institute Genomics Platform"/>
            <consortium name="The Broad Institute Genome Sequencing Center for Infectious Disease"/>
            <person name="Wu L."/>
            <person name="Ma J."/>
        </authorList>
    </citation>
    <scope>NUCLEOTIDE SEQUENCE [LARGE SCALE GENOMIC DNA]</scope>
    <source>
        <strain evidence="3">CGMCC 1.12286</strain>
    </source>
</reference>
<dbReference type="InterPro" id="IPR029068">
    <property type="entry name" value="Glyas_Bleomycin-R_OHBP_Dase"/>
</dbReference>
<sequence>MSTADGNVSAYTIAPWLSVRDGKRAVEFYQTAFQAQEVYHIEDPEGAIVSRLSVHGAEFWVSDDPGAENGNSVRMILQVENPDEVFAQALNAGASEVYPMADAHGWRVGRLADPFGFHWEIARSYEV</sequence>
<dbReference type="InterPro" id="IPR037523">
    <property type="entry name" value="VOC_core"/>
</dbReference>
<organism evidence="2 3">
    <name type="scientific">Alicyclobacillus fodiniaquatilis</name>
    <dbReference type="NCBI Taxonomy" id="1661150"/>
    <lineage>
        <taxon>Bacteria</taxon>
        <taxon>Bacillati</taxon>
        <taxon>Bacillota</taxon>
        <taxon>Bacilli</taxon>
        <taxon>Bacillales</taxon>
        <taxon>Alicyclobacillaceae</taxon>
        <taxon>Alicyclobacillus</taxon>
    </lineage>
</organism>
<dbReference type="RefSeq" id="WP_377944470.1">
    <property type="nucleotide sequence ID" value="NZ_JBHUCX010000073.1"/>
</dbReference>
<dbReference type="Proteomes" id="UP001597079">
    <property type="component" value="Unassembled WGS sequence"/>
</dbReference>
<comment type="caution">
    <text evidence="2">The sequence shown here is derived from an EMBL/GenBank/DDBJ whole genome shotgun (WGS) entry which is preliminary data.</text>
</comment>
<accession>A0ABW4JM43</accession>
<dbReference type="PROSITE" id="PS51819">
    <property type="entry name" value="VOC"/>
    <property type="match status" value="1"/>
</dbReference>
<name>A0ABW4JM43_9BACL</name>
<dbReference type="Pfam" id="PF18029">
    <property type="entry name" value="Glyoxalase_6"/>
    <property type="match status" value="1"/>
</dbReference>
<evidence type="ECO:0000259" key="1">
    <source>
        <dbReference type="PROSITE" id="PS51819"/>
    </source>
</evidence>
<protein>
    <submittedName>
        <fullName evidence="2">VOC family protein</fullName>
    </submittedName>
</protein>